<accession>I3Y6E1</accession>
<dbReference type="HOGENOM" id="CLU_015134_1_2_6"/>
<dbReference type="InterPro" id="IPR052197">
    <property type="entry name" value="ComplexI_49kDa-like"/>
</dbReference>
<dbReference type="RefSeq" id="WP_014777057.1">
    <property type="nucleotide sequence ID" value="NC_018012.1"/>
</dbReference>
<evidence type="ECO:0000313" key="4">
    <source>
        <dbReference type="EMBL" id="AFL72559.1"/>
    </source>
</evidence>
<gene>
    <name evidence="4" type="ordered locus">Thivi_0498</name>
</gene>
<dbReference type="PROSITE" id="PS00507">
    <property type="entry name" value="NI_HGENASE_L_1"/>
    <property type="match status" value="1"/>
</dbReference>
<dbReference type="PANTHER" id="PTHR43485">
    <property type="entry name" value="HYDROGENASE-4 COMPONENT G"/>
    <property type="match status" value="1"/>
</dbReference>
<dbReference type="GO" id="GO:0051287">
    <property type="term" value="F:NAD binding"/>
    <property type="evidence" value="ECO:0007669"/>
    <property type="project" value="InterPro"/>
</dbReference>
<keyword evidence="1" id="KW-0560">Oxidoreductase</keyword>
<dbReference type="InterPro" id="IPR001501">
    <property type="entry name" value="Ni-dep_hyd_lsu"/>
</dbReference>
<evidence type="ECO:0000259" key="3">
    <source>
        <dbReference type="Pfam" id="PF00346"/>
    </source>
</evidence>
<dbReference type="Pfam" id="PF00374">
    <property type="entry name" value="NiFeSe_Hases"/>
    <property type="match status" value="1"/>
</dbReference>
<evidence type="ECO:0000256" key="2">
    <source>
        <dbReference type="PIRSR" id="PIRSR601501-1"/>
    </source>
</evidence>
<dbReference type="STRING" id="765911.Thivi_0498"/>
<sequence length="360" mass="40288">MANTTIVPFGPQHPVLPEPIHLDLELDDERVVQALPSIGYVHRGLELLAERHDFVEMAQVAERICGICSFIHGQGYCQGIEHLLGLEVPPRAVYLRTVWAEMSRIQSHLLWLGLSADAFGFESLFQHSWRIREMLVDIIEETTGGRVIFGSCKVGGIRKDVDAETLRRVGRRMQDIEAAFDEVANIFRGDHTVKQRTVGVGVMSADDAYALGAVGPVLRASGVARDTRQLGYAAYADLEWEPIVEQAGDCYARCVVRLREISQSIDLIRQCLDRMPEGEIEVTFKGQRPKGETMIRLEQPRGEVCYYMSANGQKNLERFRVRTPTFANIAPLVHMLKGCDLADVPVIVLTIDPCVSCTER</sequence>
<keyword evidence="2" id="KW-0460">Magnesium</keyword>
<feature type="binding site" evidence="2">
    <location>
        <position position="68"/>
    </location>
    <ligand>
        <name>Fe cation</name>
        <dbReference type="ChEBI" id="CHEBI:24875"/>
    </ligand>
</feature>
<dbReference type="KEGG" id="tvi:Thivi_0498"/>
<dbReference type="GO" id="GO:0016651">
    <property type="term" value="F:oxidoreductase activity, acting on NAD(P)H"/>
    <property type="evidence" value="ECO:0007669"/>
    <property type="project" value="InterPro"/>
</dbReference>
<protein>
    <submittedName>
        <fullName evidence="4">Ni,Fe-hydrogenase III large subunit</fullName>
    </submittedName>
</protein>
<organism evidence="4 5">
    <name type="scientific">Thiocystis violascens (strain ATCC 17096 / DSM 198 / 6111)</name>
    <name type="common">Chromatium violascens</name>
    <dbReference type="NCBI Taxonomy" id="765911"/>
    <lineage>
        <taxon>Bacteria</taxon>
        <taxon>Pseudomonadati</taxon>
        <taxon>Pseudomonadota</taxon>
        <taxon>Gammaproteobacteria</taxon>
        <taxon>Chromatiales</taxon>
        <taxon>Chromatiaceae</taxon>
        <taxon>Thiocystis</taxon>
    </lineage>
</organism>
<keyword evidence="2" id="KW-0408">Iron</keyword>
<keyword evidence="2" id="KW-0533">Nickel</keyword>
<dbReference type="AlphaFoldDB" id="I3Y6E1"/>
<dbReference type="Pfam" id="PF00346">
    <property type="entry name" value="Complex1_49kDa"/>
    <property type="match status" value="2"/>
</dbReference>
<comment type="cofactor">
    <cofactor evidence="2">
        <name>Ni(2+)</name>
        <dbReference type="ChEBI" id="CHEBI:49786"/>
    </cofactor>
</comment>
<feature type="binding site" evidence="2">
    <location>
        <position position="65"/>
    </location>
    <ligand>
        <name>Ni(2+)</name>
        <dbReference type="ChEBI" id="CHEBI:49786"/>
    </ligand>
</feature>
<dbReference type="SUPFAM" id="SSF56762">
    <property type="entry name" value="HydB/Nqo4-like"/>
    <property type="match status" value="1"/>
</dbReference>
<dbReference type="eggNOG" id="COG3261">
    <property type="taxonomic scope" value="Bacteria"/>
</dbReference>
<dbReference type="GO" id="GO:0016151">
    <property type="term" value="F:nickel cation binding"/>
    <property type="evidence" value="ECO:0007669"/>
    <property type="project" value="InterPro"/>
</dbReference>
<dbReference type="EMBL" id="CP003154">
    <property type="protein sequence ID" value="AFL72559.1"/>
    <property type="molecule type" value="Genomic_DNA"/>
</dbReference>
<keyword evidence="2" id="KW-0479">Metal-binding</keyword>
<evidence type="ECO:0000256" key="1">
    <source>
        <dbReference type="ARBA" id="ARBA00023002"/>
    </source>
</evidence>
<dbReference type="InterPro" id="IPR001135">
    <property type="entry name" value="NADH_Q_OxRdtase_suD"/>
</dbReference>
<dbReference type="OrthoDB" id="9801496at2"/>
<dbReference type="Proteomes" id="UP000006062">
    <property type="component" value="Chromosome"/>
</dbReference>
<feature type="domain" description="NADH-quinone oxidoreductase subunit D" evidence="3">
    <location>
        <begin position="286"/>
        <end position="360"/>
    </location>
</feature>
<evidence type="ECO:0000313" key="5">
    <source>
        <dbReference type="Proteomes" id="UP000006062"/>
    </source>
</evidence>
<keyword evidence="5" id="KW-1185">Reference proteome</keyword>
<name>I3Y6E1_THIV6</name>
<comment type="cofactor">
    <cofactor evidence="2">
        <name>Fe cation</name>
        <dbReference type="ChEBI" id="CHEBI:24875"/>
    </cofactor>
</comment>
<feature type="binding site" evidence="2">
    <location>
        <position position="357"/>
    </location>
    <ligand>
        <name>Fe cation</name>
        <dbReference type="ChEBI" id="CHEBI:24875"/>
    </ligand>
</feature>
<dbReference type="InterPro" id="IPR018194">
    <property type="entry name" value="Ni-dep_hyd_lsu_Ni_BS"/>
</dbReference>
<reference evidence="4 5" key="1">
    <citation type="submission" date="2012-06" db="EMBL/GenBank/DDBJ databases">
        <title>Complete sequence of Thiocystis violascens DSM 198.</title>
        <authorList>
            <consortium name="US DOE Joint Genome Institute"/>
            <person name="Lucas S."/>
            <person name="Han J."/>
            <person name="Lapidus A."/>
            <person name="Cheng J.-F."/>
            <person name="Goodwin L."/>
            <person name="Pitluck S."/>
            <person name="Peters L."/>
            <person name="Ovchinnikova G."/>
            <person name="Teshima H."/>
            <person name="Detter J.C."/>
            <person name="Han C."/>
            <person name="Tapia R."/>
            <person name="Land M."/>
            <person name="Hauser L."/>
            <person name="Kyrpides N."/>
            <person name="Ivanova N."/>
            <person name="Pagani I."/>
            <person name="Vogl K."/>
            <person name="Liu Z."/>
            <person name="Frigaard N.-U."/>
            <person name="Bryant D."/>
            <person name="Woyke T."/>
        </authorList>
    </citation>
    <scope>NUCLEOTIDE SEQUENCE [LARGE SCALE GENOMIC DNA]</scope>
    <source>
        <strain evidence="5">ATCC 17096 / DSM 198 / 6111</strain>
    </source>
</reference>
<dbReference type="GO" id="GO:0008901">
    <property type="term" value="F:ferredoxin hydrogenase activity"/>
    <property type="evidence" value="ECO:0007669"/>
    <property type="project" value="InterPro"/>
</dbReference>
<feature type="binding site" evidence="2">
    <location>
        <position position="354"/>
    </location>
    <ligand>
        <name>Ni(2+)</name>
        <dbReference type="ChEBI" id="CHEBI:49786"/>
    </ligand>
</feature>
<proteinExistence type="predicted"/>
<dbReference type="Gene3D" id="1.10.645.10">
    <property type="entry name" value="Cytochrome-c3 Hydrogenase, chain B"/>
    <property type="match status" value="1"/>
</dbReference>
<feature type="binding site" evidence="2">
    <location>
        <position position="321"/>
    </location>
    <ligand>
        <name>Mg(2+)</name>
        <dbReference type="ChEBI" id="CHEBI:18420"/>
    </ligand>
</feature>
<feature type="binding site" evidence="2">
    <location>
        <position position="68"/>
    </location>
    <ligand>
        <name>Ni(2+)</name>
        <dbReference type="ChEBI" id="CHEBI:49786"/>
    </ligand>
</feature>
<dbReference type="InterPro" id="IPR029014">
    <property type="entry name" value="NiFe-Hase_large"/>
</dbReference>
<feature type="domain" description="NADH-quinone oxidoreductase subunit D" evidence="3">
    <location>
        <begin position="120"/>
        <end position="282"/>
    </location>
</feature>
<feature type="binding site" evidence="2">
    <location>
        <position position="46"/>
    </location>
    <ligand>
        <name>Mg(2+)</name>
        <dbReference type="ChEBI" id="CHEBI:18420"/>
    </ligand>
</feature>
<dbReference type="PANTHER" id="PTHR43485:SF1">
    <property type="entry name" value="FORMATE HYDROGENLYASE SUBUNIT 5-RELATED"/>
    <property type="match status" value="1"/>
</dbReference>
<dbReference type="GO" id="GO:0048038">
    <property type="term" value="F:quinone binding"/>
    <property type="evidence" value="ECO:0007669"/>
    <property type="project" value="InterPro"/>
</dbReference>